<gene>
    <name evidence="2" type="ORF">WN985_36350</name>
</gene>
<sequence length="48" mass="5080">MNRDVGVGNVGVVMKAALGGLAEQVADRRPGPRSRLTSTARNFLATRL</sequence>
<organism evidence="2 3">
    <name type="scientific">Burkholderia pyrrocinia</name>
    <name type="common">Pseudomonas pyrrocinia</name>
    <dbReference type="NCBI Taxonomy" id="60550"/>
    <lineage>
        <taxon>Bacteria</taxon>
        <taxon>Pseudomonadati</taxon>
        <taxon>Pseudomonadota</taxon>
        <taxon>Betaproteobacteria</taxon>
        <taxon>Burkholderiales</taxon>
        <taxon>Burkholderiaceae</taxon>
        <taxon>Burkholderia</taxon>
        <taxon>Burkholderia cepacia complex</taxon>
    </lineage>
</organism>
<keyword evidence="2" id="KW-0614">Plasmid</keyword>
<dbReference type="Proteomes" id="UP001484179">
    <property type="component" value="Plasmid unnamed"/>
</dbReference>
<dbReference type="EMBL" id="CP150851">
    <property type="protein sequence ID" value="WZW59106.1"/>
    <property type="molecule type" value="Genomic_DNA"/>
</dbReference>
<dbReference type="RefSeq" id="WP_342312332.1">
    <property type="nucleotide sequence ID" value="NZ_CP150851.1"/>
</dbReference>
<name>A0ABZ3BW70_BURPY</name>
<accession>A0ABZ3BW70</accession>
<keyword evidence="3" id="KW-1185">Reference proteome</keyword>
<evidence type="ECO:0000313" key="2">
    <source>
        <dbReference type="EMBL" id="WZW59106.1"/>
    </source>
</evidence>
<feature type="region of interest" description="Disordered" evidence="1">
    <location>
        <begin position="25"/>
        <end position="48"/>
    </location>
</feature>
<protein>
    <submittedName>
        <fullName evidence="2">Uncharacterized protein</fullName>
    </submittedName>
</protein>
<proteinExistence type="predicted"/>
<evidence type="ECO:0000256" key="1">
    <source>
        <dbReference type="SAM" id="MobiDB-lite"/>
    </source>
</evidence>
<evidence type="ECO:0000313" key="3">
    <source>
        <dbReference type="Proteomes" id="UP001484179"/>
    </source>
</evidence>
<geneLocation type="plasmid" evidence="2 3">
    <name>unnamed</name>
</geneLocation>
<reference evidence="2 3" key="1">
    <citation type="submission" date="2024-04" db="EMBL/GenBank/DDBJ databases">
        <title>Biological Control Activity of Plant Growth Promoting Rhizobacteria Burkholderia pyrrocinia BX1 against Tobacco black shank Introduction Tobacco black shank (TBS) caused by the oomycete Phytophthora. nicotianae (P. nicotianae) has become a destructive soil.</title>
        <authorList>
            <person name="Liu X."/>
            <person name="Shu C."/>
        </authorList>
    </citation>
    <scope>NUCLEOTIDE SEQUENCE [LARGE SCALE GENOMIC DNA]</scope>
    <source>
        <strain evidence="2 3">BX1</strain>
        <plasmid evidence="2 3">unnamed</plasmid>
    </source>
</reference>